<sequence length="175" mass="19537">MLAAWATMMQKENIKAYRAVVVDEEVWSAEVAKSDEAFDLRLNLVCKGCDAWEVACMPSTTQRSNQIMCLTCAQLKEGCSRVAQYMLQKCTGIWEKESLEIEEEDFYKWYPEVMKPQSPYIIREGDETKGKKCAAVKGKEKEKVLSNEEEDDESVVSGGSREGAVGETSGAVAVL</sequence>
<evidence type="ECO:0000256" key="1">
    <source>
        <dbReference type="SAM" id="MobiDB-lite"/>
    </source>
</evidence>
<proteinExistence type="predicted"/>
<reference evidence="3" key="2">
    <citation type="submission" date="2015-01" db="EMBL/GenBank/DDBJ databases">
        <title>Evolutionary Origins and Diversification of the Mycorrhizal Mutualists.</title>
        <authorList>
            <consortium name="DOE Joint Genome Institute"/>
            <consortium name="Mycorrhizal Genomics Consortium"/>
            <person name="Kohler A."/>
            <person name="Kuo A."/>
            <person name="Nagy L.G."/>
            <person name="Floudas D."/>
            <person name="Copeland A."/>
            <person name="Barry K.W."/>
            <person name="Cichocki N."/>
            <person name="Veneault-Fourrey C."/>
            <person name="LaButti K."/>
            <person name="Lindquist E.A."/>
            <person name="Lipzen A."/>
            <person name="Lundell T."/>
            <person name="Morin E."/>
            <person name="Murat C."/>
            <person name="Riley R."/>
            <person name="Ohm R."/>
            <person name="Sun H."/>
            <person name="Tunlid A."/>
            <person name="Henrissat B."/>
            <person name="Grigoriev I.V."/>
            <person name="Hibbett D.S."/>
            <person name="Martin F."/>
        </authorList>
    </citation>
    <scope>NUCLEOTIDE SEQUENCE [LARGE SCALE GENOMIC DNA]</scope>
    <source>
        <strain evidence="3">LaAM-08-1</strain>
    </source>
</reference>
<evidence type="ECO:0000313" key="3">
    <source>
        <dbReference type="Proteomes" id="UP000054477"/>
    </source>
</evidence>
<keyword evidence="3" id="KW-1185">Reference proteome</keyword>
<organism evidence="2 3">
    <name type="scientific">Laccaria amethystina LaAM-08-1</name>
    <dbReference type="NCBI Taxonomy" id="1095629"/>
    <lineage>
        <taxon>Eukaryota</taxon>
        <taxon>Fungi</taxon>
        <taxon>Dikarya</taxon>
        <taxon>Basidiomycota</taxon>
        <taxon>Agaricomycotina</taxon>
        <taxon>Agaricomycetes</taxon>
        <taxon>Agaricomycetidae</taxon>
        <taxon>Agaricales</taxon>
        <taxon>Agaricineae</taxon>
        <taxon>Hydnangiaceae</taxon>
        <taxon>Laccaria</taxon>
    </lineage>
</organism>
<evidence type="ECO:0000313" key="2">
    <source>
        <dbReference type="EMBL" id="KIK02682.1"/>
    </source>
</evidence>
<reference evidence="2 3" key="1">
    <citation type="submission" date="2014-04" db="EMBL/GenBank/DDBJ databases">
        <authorList>
            <consortium name="DOE Joint Genome Institute"/>
            <person name="Kuo A."/>
            <person name="Kohler A."/>
            <person name="Nagy L.G."/>
            <person name="Floudas D."/>
            <person name="Copeland A."/>
            <person name="Barry K.W."/>
            <person name="Cichocki N."/>
            <person name="Veneault-Fourrey C."/>
            <person name="LaButti K."/>
            <person name="Lindquist E.A."/>
            <person name="Lipzen A."/>
            <person name="Lundell T."/>
            <person name="Morin E."/>
            <person name="Murat C."/>
            <person name="Sun H."/>
            <person name="Tunlid A."/>
            <person name="Henrissat B."/>
            <person name="Grigoriev I.V."/>
            <person name="Hibbett D.S."/>
            <person name="Martin F."/>
            <person name="Nordberg H.P."/>
            <person name="Cantor M.N."/>
            <person name="Hua S.X."/>
        </authorList>
    </citation>
    <scope>NUCLEOTIDE SEQUENCE [LARGE SCALE GENOMIC DNA]</scope>
    <source>
        <strain evidence="2 3">LaAM-08-1</strain>
    </source>
</reference>
<feature type="compositionally biased region" description="Basic and acidic residues" evidence="1">
    <location>
        <begin position="137"/>
        <end position="146"/>
    </location>
</feature>
<gene>
    <name evidence="2" type="ORF">K443DRAFT_5958</name>
</gene>
<name>A0A0C9XYA4_9AGAR</name>
<feature type="region of interest" description="Disordered" evidence="1">
    <location>
        <begin position="129"/>
        <end position="175"/>
    </location>
</feature>
<dbReference type="HOGENOM" id="CLU_092125_0_0_1"/>
<dbReference type="Proteomes" id="UP000054477">
    <property type="component" value="Unassembled WGS sequence"/>
</dbReference>
<accession>A0A0C9XYA4</accession>
<dbReference type="AlphaFoldDB" id="A0A0C9XYA4"/>
<dbReference type="EMBL" id="KN838589">
    <property type="protein sequence ID" value="KIK02682.1"/>
    <property type="molecule type" value="Genomic_DNA"/>
</dbReference>
<protein>
    <submittedName>
        <fullName evidence="2">Uncharacterized protein</fullName>
    </submittedName>
</protein>